<protein>
    <submittedName>
        <fullName evidence="2">Uncharacterized protein</fullName>
    </submittedName>
</protein>
<organism evidence="2 3">
    <name type="scientific">Gelidibacter salicanalis</name>
    <dbReference type="NCBI Taxonomy" id="291193"/>
    <lineage>
        <taxon>Bacteria</taxon>
        <taxon>Pseudomonadati</taxon>
        <taxon>Bacteroidota</taxon>
        <taxon>Flavobacteriia</taxon>
        <taxon>Flavobacteriales</taxon>
        <taxon>Flavobacteriaceae</taxon>
        <taxon>Gelidibacter</taxon>
    </lineage>
</organism>
<feature type="region of interest" description="Disordered" evidence="1">
    <location>
        <begin position="123"/>
        <end position="144"/>
    </location>
</feature>
<dbReference type="EMBL" id="JAEHJZ010000004">
    <property type="protein sequence ID" value="MBJ7879517.1"/>
    <property type="molecule type" value="Genomic_DNA"/>
</dbReference>
<sequence>MKKKLESELMSIAHRILKLKGKENVAELHRETGLLYEKLSVLKFANENLEQGLPTIGVDSSFFDMLDVAFNNKISDNIERGDKIYVNLDEIEDDGIMEPVMEKIKDLVAQMPHETHEVDAFFEQTPPPASAPTSPPPEALEPKDDFDELTAGFKNMPVFDPVSASKSKEQLRKTLNDKLKHGLNIGLNDKIAFIKHLFDGQREDYERVLSQINTSSSFEEARNLIQNIVKPDYNNWEGKEPIEERFMGIIEGKFD</sequence>
<evidence type="ECO:0000256" key="1">
    <source>
        <dbReference type="SAM" id="MobiDB-lite"/>
    </source>
</evidence>
<comment type="caution">
    <text evidence="2">The sequence shown here is derived from an EMBL/GenBank/DDBJ whole genome shotgun (WGS) entry which is preliminary data.</text>
</comment>
<reference evidence="2 3" key="1">
    <citation type="submission" date="2020-09" db="EMBL/GenBank/DDBJ databases">
        <title>Draft genome of Gelidibacter salicanalis PAMC21136.</title>
        <authorList>
            <person name="Park H."/>
        </authorList>
    </citation>
    <scope>NUCLEOTIDE SEQUENCE [LARGE SCALE GENOMIC DNA]</scope>
    <source>
        <strain evidence="2 3">PAMC21136</strain>
    </source>
</reference>
<dbReference type="RefSeq" id="WP_199596966.1">
    <property type="nucleotide sequence ID" value="NZ_JAEHJZ010000004.1"/>
</dbReference>
<keyword evidence="3" id="KW-1185">Reference proteome</keyword>
<name>A0A934KIB8_9FLAO</name>
<accession>A0A934KIB8</accession>
<dbReference type="AlphaFoldDB" id="A0A934KIB8"/>
<feature type="compositionally biased region" description="Pro residues" evidence="1">
    <location>
        <begin position="125"/>
        <end position="139"/>
    </location>
</feature>
<dbReference type="Proteomes" id="UP000662373">
    <property type="component" value="Unassembled WGS sequence"/>
</dbReference>
<evidence type="ECO:0000313" key="3">
    <source>
        <dbReference type="Proteomes" id="UP000662373"/>
    </source>
</evidence>
<evidence type="ECO:0000313" key="2">
    <source>
        <dbReference type="EMBL" id="MBJ7879517.1"/>
    </source>
</evidence>
<proteinExistence type="predicted"/>
<gene>
    <name evidence="2" type="ORF">JEM65_02445</name>
</gene>